<evidence type="ECO:0000256" key="1">
    <source>
        <dbReference type="ARBA" id="ARBA00007317"/>
    </source>
</evidence>
<organism evidence="13 14">
    <name type="scientific">Thalassotalea fonticola</name>
    <dbReference type="NCBI Taxonomy" id="3065649"/>
    <lineage>
        <taxon>Bacteria</taxon>
        <taxon>Pseudomonadati</taxon>
        <taxon>Pseudomonadota</taxon>
        <taxon>Gammaproteobacteria</taxon>
        <taxon>Alteromonadales</taxon>
        <taxon>Colwelliaceae</taxon>
        <taxon>Thalassotalea</taxon>
    </lineage>
</organism>
<gene>
    <name evidence="13" type="primary">aceF</name>
    <name evidence="13" type="ORF">RI844_10460</name>
</gene>
<dbReference type="PROSITE" id="PS50968">
    <property type="entry name" value="BIOTINYL_LIPOYL"/>
    <property type="match status" value="2"/>
</dbReference>
<evidence type="ECO:0000256" key="4">
    <source>
        <dbReference type="ARBA" id="ARBA00022737"/>
    </source>
</evidence>
<dbReference type="EC" id="2.3.1.12" evidence="9"/>
<dbReference type="PANTHER" id="PTHR43178:SF2">
    <property type="entry name" value="DIHYDROLIPOYLLYSINE-RESIDUE ACETYLTRANSFERASE COMPONENT OF PYRUVATE DEHYDROGENASE COMPLEX"/>
    <property type="match status" value="1"/>
</dbReference>
<dbReference type="InterPro" id="IPR000089">
    <property type="entry name" value="Biotin_lipoyl"/>
</dbReference>
<comment type="subunit">
    <text evidence="2 9">Forms a 24-polypeptide structural core with octahedral symmetry.</text>
</comment>
<evidence type="ECO:0000256" key="5">
    <source>
        <dbReference type="ARBA" id="ARBA00022823"/>
    </source>
</evidence>
<reference evidence="13 14" key="1">
    <citation type="submission" date="2023-09" db="EMBL/GenBank/DDBJ databases">
        <authorList>
            <person name="Qi X."/>
        </authorList>
    </citation>
    <scope>NUCLEOTIDE SEQUENCE [LARGE SCALE GENOMIC DNA]</scope>
    <source>
        <strain evidence="13 14">S1-1</strain>
    </source>
</reference>
<dbReference type="GO" id="GO:0004742">
    <property type="term" value="F:dihydrolipoyllysine-residue acetyltransferase activity"/>
    <property type="evidence" value="ECO:0007669"/>
    <property type="project" value="UniProtKB-EC"/>
</dbReference>
<comment type="similarity">
    <text evidence="1 9">Belongs to the 2-oxoacid dehydrogenase family.</text>
</comment>
<evidence type="ECO:0000313" key="13">
    <source>
        <dbReference type="EMBL" id="WOH35803.1"/>
    </source>
</evidence>
<feature type="domain" description="Lipoyl-binding" evidence="11">
    <location>
        <begin position="4"/>
        <end position="77"/>
    </location>
</feature>
<comment type="function">
    <text evidence="7">The pyruvate dehydrogenase complex catalyzes the overall conversion of pyruvate to acetyl-CoA and CO(2). It contains multiple copies of three enzymatic components: pyruvate dehydrogenase (E1), dihydrolipoamide acetyltransferase (E2) and lipoamide dehydrogenase (E3).</text>
</comment>
<evidence type="ECO:0000313" key="14">
    <source>
        <dbReference type="Proteomes" id="UP001301442"/>
    </source>
</evidence>
<comment type="catalytic activity">
    <reaction evidence="8 9">
        <text>N(6)-[(R)-dihydrolipoyl]-L-lysyl-[protein] + acetyl-CoA = N(6)-[(R)-S(8)-acetyldihydrolipoyl]-L-lysyl-[protein] + CoA</text>
        <dbReference type="Rhea" id="RHEA:17017"/>
        <dbReference type="Rhea" id="RHEA-COMP:10475"/>
        <dbReference type="Rhea" id="RHEA-COMP:10478"/>
        <dbReference type="ChEBI" id="CHEBI:57287"/>
        <dbReference type="ChEBI" id="CHEBI:57288"/>
        <dbReference type="ChEBI" id="CHEBI:83100"/>
        <dbReference type="ChEBI" id="CHEBI:83111"/>
        <dbReference type="EC" id="2.3.1.12"/>
    </reaction>
</comment>
<dbReference type="InterPro" id="IPR023213">
    <property type="entry name" value="CAT-like_dom_sf"/>
</dbReference>
<dbReference type="SUPFAM" id="SSF52777">
    <property type="entry name" value="CoA-dependent acyltransferases"/>
    <property type="match status" value="1"/>
</dbReference>
<feature type="compositionally biased region" description="Low complexity" evidence="10">
    <location>
        <begin position="225"/>
        <end position="236"/>
    </location>
</feature>
<keyword evidence="14" id="KW-1185">Reference proteome</keyword>
<dbReference type="PROSITE" id="PS51826">
    <property type="entry name" value="PSBD"/>
    <property type="match status" value="1"/>
</dbReference>
<dbReference type="PANTHER" id="PTHR43178">
    <property type="entry name" value="DIHYDROLIPOAMIDE ACETYLTRANSFERASE COMPONENT OF PYRUVATE DEHYDROGENASE COMPLEX"/>
    <property type="match status" value="1"/>
</dbReference>
<dbReference type="Pfam" id="PF02817">
    <property type="entry name" value="E3_binding"/>
    <property type="match status" value="1"/>
</dbReference>
<dbReference type="Pfam" id="PF00198">
    <property type="entry name" value="2-oxoacid_dh"/>
    <property type="match status" value="1"/>
</dbReference>
<dbReference type="PROSITE" id="PS00189">
    <property type="entry name" value="LIPOYL"/>
    <property type="match status" value="2"/>
</dbReference>
<evidence type="ECO:0000256" key="9">
    <source>
        <dbReference type="RuleBase" id="RU361137"/>
    </source>
</evidence>
<sequence>MSDIKQVLVPDVGGDEVEIIELCVAVGDTVEVEDALVSVETDKASMDIPAPFAGTITEIKVAVGDKINEGDLVVMIEAAGADAPAAEPEAAAPVAAEPAPVAEAAPVAAAPAVVATESAVIEVTVPDIGEDGEVDIIEVLVAVGDEIEAEDGLITLETDKATMDVPAPQGGKVVEVKVAVGDKVGQGSLVIMLETSGGGATQEATPAAAPAPVKETTVVAAPAPQAPKAAPVPHHPSAGTKQSQGHIYASPSIRRIGREFGVDLTKVKGTGNKGRILKEDVQSYVKYELSRPKATANTSVAGGAGGLQVIDSKPIDFSKFGEIETLPLTRIQKISGPFLHRNWVTIPHVTQFDEADITNVEAFRKEQNVIAEKKKLGFKITPLVFILKAAADALREFPVFNSSLSEDGESLIMKKYINIGVAVDTPNGLVVPVVRDVDQKGIHQLSKELLEISIKARDGKLKAADMQGGCFTISSLGGIGGTAFTPIVNAPEVAILGVSKSEMKPKWNGKDFEPKLMLPLSMSYDHRVIDGALAARFTVHLSSVMSDIRQLIL</sequence>
<keyword evidence="5 9" id="KW-0450">Lipoyl</keyword>
<dbReference type="NCBIfam" id="TIGR01348">
    <property type="entry name" value="PDHac_trf_long"/>
    <property type="match status" value="1"/>
</dbReference>
<proteinExistence type="inferred from homology"/>
<keyword evidence="4" id="KW-0677">Repeat</keyword>
<feature type="domain" description="Lipoyl-binding" evidence="11">
    <location>
        <begin position="118"/>
        <end position="194"/>
    </location>
</feature>
<dbReference type="InterPro" id="IPR003016">
    <property type="entry name" value="2-oxoA_DH_lipoyl-BS"/>
</dbReference>
<evidence type="ECO:0000256" key="7">
    <source>
        <dbReference type="ARBA" id="ARBA00025211"/>
    </source>
</evidence>
<name>A0ABZ0GK79_9GAMM</name>
<evidence type="ECO:0000259" key="12">
    <source>
        <dbReference type="PROSITE" id="PS51826"/>
    </source>
</evidence>
<evidence type="ECO:0000256" key="10">
    <source>
        <dbReference type="SAM" id="MobiDB-lite"/>
    </source>
</evidence>
<evidence type="ECO:0000256" key="3">
    <source>
        <dbReference type="ARBA" id="ARBA00022679"/>
    </source>
</evidence>
<keyword evidence="6 9" id="KW-0012">Acyltransferase</keyword>
<dbReference type="CDD" id="cd06849">
    <property type="entry name" value="lipoyl_domain"/>
    <property type="match status" value="2"/>
</dbReference>
<dbReference type="InterPro" id="IPR011053">
    <property type="entry name" value="Single_hybrid_motif"/>
</dbReference>
<dbReference type="Pfam" id="PF00364">
    <property type="entry name" value="Biotin_lipoyl"/>
    <property type="match status" value="2"/>
</dbReference>
<dbReference type="InterPro" id="IPR006256">
    <property type="entry name" value="AcTrfase_Pyrv_DH_cplx"/>
</dbReference>
<feature type="domain" description="Peripheral subunit-binding (PSBD)" evidence="12">
    <location>
        <begin position="248"/>
        <end position="285"/>
    </location>
</feature>
<dbReference type="Gene3D" id="4.10.320.10">
    <property type="entry name" value="E3-binding domain"/>
    <property type="match status" value="1"/>
</dbReference>
<dbReference type="Gene3D" id="2.40.50.100">
    <property type="match status" value="2"/>
</dbReference>
<dbReference type="InterPro" id="IPR036625">
    <property type="entry name" value="E3-bd_dom_sf"/>
</dbReference>
<dbReference type="SUPFAM" id="SSF51230">
    <property type="entry name" value="Single hybrid motif"/>
    <property type="match status" value="2"/>
</dbReference>
<dbReference type="InterPro" id="IPR004167">
    <property type="entry name" value="PSBD"/>
</dbReference>
<feature type="region of interest" description="Disordered" evidence="10">
    <location>
        <begin position="225"/>
        <end position="245"/>
    </location>
</feature>
<dbReference type="SUPFAM" id="SSF47005">
    <property type="entry name" value="Peripheral subunit-binding domain of 2-oxo acid dehydrogenase complex"/>
    <property type="match status" value="1"/>
</dbReference>
<comment type="cofactor">
    <cofactor evidence="9">
        <name>(R)-lipoate</name>
        <dbReference type="ChEBI" id="CHEBI:83088"/>
    </cofactor>
    <text evidence="9">Binds 2 lipoyl cofactors covalently.</text>
</comment>
<dbReference type="InterPro" id="IPR050743">
    <property type="entry name" value="2-oxoacid_DH_E2_comp"/>
</dbReference>
<evidence type="ECO:0000256" key="6">
    <source>
        <dbReference type="ARBA" id="ARBA00023315"/>
    </source>
</evidence>
<keyword evidence="3 9" id="KW-0808">Transferase</keyword>
<evidence type="ECO:0000259" key="11">
    <source>
        <dbReference type="PROSITE" id="PS50968"/>
    </source>
</evidence>
<dbReference type="RefSeq" id="WP_348394620.1">
    <property type="nucleotide sequence ID" value="NZ_CP136600.1"/>
</dbReference>
<dbReference type="EMBL" id="CP136600">
    <property type="protein sequence ID" value="WOH35803.1"/>
    <property type="molecule type" value="Genomic_DNA"/>
</dbReference>
<accession>A0ABZ0GK79</accession>
<dbReference type="InterPro" id="IPR001078">
    <property type="entry name" value="2-oxoacid_DH_actylTfrase"/>
</dbReference>
<evidence type="ECO:0000256" key="2">
    <source>
        <dbReference type="ARBA" id="ARBA00011484"/>
    </source>
</evidence>
<evidence type="ECO:0000256" key="8">
    <source>
        <dbReference type="ARBA" id="ARBA00048370"/>
    </source>
</evidence>
<protein>
    <recommendedName>
        <fullName evidence="9">Acetyltransferase component of pyruvate dehydrogenase complex</fullName>
        <ecNumber evidence="9">2.3.1.12</ecNumber>
    </recommendedName>
</protein>
<dbReference type="Gene3D" id="3.30.559.10">
    <property type="entry name" value="Chloramphenicol acetyltransferase-like domain"/>
    <property type="match status" value="1"/>
</dbReference>
<dbReference type="Proteomes" id="UP001301442">
    <property type="component" value="Chromosome"/>
</dbReference>